<proteinExistence type="predicted"/>
<protein>
    <submittedName>
        <fullName evidence="1">Uncharacterized protein</fullName>
    </submittedName>
</protein>
<organism evidence="1 2">
    <name type="scientific">Sesamum alatum</name>
    <dbReference type="NCBI Taxonomy" id="300844"/>
    <lineage>
        <taxon>Eukaryota</taxon>
        <taxon>Viridiplantae</taxon>
        <taxon>Streptophyta</taxon>
        <taxon>Embryophyta</taxon>
        <taxon>Tracheophyta</taxon>
        <taxon>Spermatophyta</taxon>
        <taxon>Magnoliopsida</taxon>
        <taxon>eudicotyledons</taxon>
        <taxon>Gunneridae</taxon>
        <taxon>Pentapetalae</taxon>
        <taxon>asterids</taxon>
        <taxon>lamiids</taxon>
        <taxon>Lamiales</taxon>
        <taxon>Pedaliaceae</taxon>
        <taxon>Sesamum</taxon>
    </lineage>
</organism>
<reference evidence="1" key="1">
    <citation type="submission" date="2020-06" db="EMBL/GenBank/DDBJ databases">
        <authorList>
            <person name="Li T."/>
            <person name="Hu X."/>
            <person name="Zhang T."/>
            <person name="Song X."/>
            <person name="Zhang H."/>
            <person name="Dai N."/>
            <person name="Sheng W."/>
            <person name="Hou X."/>
            <person name="Wei L."/>
        </authorList>
    </citation>
    <scope>NUCLEOTIDE SEQUENCE</scope>
    <source>
        <strain evidence="1">3651</strain>
        <tissue evidence="1">Leaf</tissue>
    </source>
</reference>
<evidence type="ECO:0000313" key="2">
    <source>
        <dbReference type="Proteomes" id="UP001293254"/>
    </source>
</evidence>
<evidence type="ECO:0000313" key="1">
    <source>
        <dbReference type="EMBL" id="KAK4412588.1"/>
    </source>
</evidence>
<keyword evidence="2" id="KW-1185">Reference proteome</keyword>
<dbReference type="AlphaFoldDB" id="A0AAE1XJI9"/>
<dbReference type="EMBL" id="JACGWO010000013">
    <property type="protein sequence ID" value="KAK4412588.1"/>
    <property type="molecule type" value="Genomic_DNA"/>
</dbReference>
<name>A0AAE1XJI9_9LAMI</name>
<reference evidence="1" key="2">
    <citation type="journal article" date="2024" name="Plant">
        <title>Genomic evolution and insights into agronomic trait innovations of Sesamum species.</title>
        <authorList>
            <person name="Miao H."/>
            <person name="Wang L."/>
            <person name="Qu L."/>
            <person name="Liu H."/>
            <person name="Sun Y."/>
            <person name="Le M."/>
            <person name="Wang Q."/>
            <person name="Wei S."/>
            <person name="Zheng Y."/>
            <person name="Lin W."/>
            <person name="Duan Y."/>
            <person name="Cao H."/>
            <person name="Xiong S."/>
            <person name="Wang X."/>
            <person name="Wei L."/>
            <person name="Li C."/>
            <person name="Ma Q."/>
            <person name="Ju M."/>
            <person name="Zhao R."/>
            <person name="Li G."/>
            <person name="Mu C."/>
            <person name="Tian Q."/>
            <person name="Mei H."/>
            <person name="Zhang T."/>
            <person name="Gao T."/>
            <person name="Zhang H."/>
        </authorList>
    </citation>
    <scope>NUCLEOTIDE SEQUENCE</scope>
    <source>
        <strain evidence="1">3651</strain>
    </source>
</reference>
<sequence>MKRSRSKKTSAMDLRASHCYSVDDQTFLKVQLVHALEVKSSLRTLPVARPCTLFEKLVVLDVSPGSSSPRIKEDLTWSFSGNLYDFQLRESMGDDAEFLKAISC</sequence>
<accession>A0AAE1XJI9</accession>
<dbReference type="Proteomes" id="UP001293254">
    <property type="component" value="Unassembled WGS sequence"/>
</dbReference>
<comment type="caution">
    <text evidence="1">The sequence shown here is derived from an EMBL/GenBank/DDBJ whole genome shotgun (WGS) entry which is preliminary data.</text>
</comment>
<gene>
    <name evidence="1" type="ORF">Salat_2905900</name>
</gene>